<dbReference type="SMART" id="SM00530">
    <property type="entry name" value="HTH_XRE"/>
    <property type="match status" value="1"/>
</dbReference>
<dbReference type="PROSITE" id="PS50943">
    <property type="entry name" value="HTH_CROC1"/>
    <property type="match status" value="1"/>
</dbReference>
<dbReference type="EMBL" id="BSRI01000001">
    <property type="protein sequence ID" value="GLV54334.1"/>
    <property type="molecule type" value="Genomic_DNA"/>
</dbReference>
<dbReference type="RefSeq" id="WP_338248024.1">
    <property type="nucleotide sequence ID" value="NZ_BSRI01000001.1"/>
</dbReference>
<evidence type="ECO:0000313" key="3">
    <source>
        <dbReference type="EMBL" id="GLV54334.1"/>
    </source>
</evidence>
<evidence type="ECO:0000259" key="2">
    <source>
        <dbReference type="PROSITE" id="PS50943"/>
    </source>
</evidence>
<keyword evidence="1" id="KW-0238">DNA-binding</keyword>
<dbReference type="Proteomes" id="UP001344906">
    <property type="component" value="Unassembled WGS sequence"/>
</dbReference>
<protein>
    <recommendedName>
        <fullName evidence="2">HTH cro/C1-type domain-containing protein</fullName>
    </recommendedName>
</protein>
<evidence type="ECO:0000313" key="4">
    <source>
        <dbReference type="Proteomes" id="UP001344906"/>
    </source>
</evidence>
<accession>A0ABQ6FL60</accession>
<comment type="caution">
    <text evidence="3">The sequence shown here is derived from an EMBL/GenBank/DDBJ whole genome shotgun (WGS) entry which is preliminary data.</text>
</comment>
<dbReference type="Pfam" id="PF01381">
    <property type="entry name" value="HTH_3"/>
    <property type="match status" value="1"/>
</dbReference>
<proteinExistence type="predicted"/>
<sequence>MTISQSSNIQGGKFLASLRQKVNITQADLAKRAEVSRSMIAQLESGERRPSQKLVRALCQVLQVSIEEERQLLLAYDITPSGHTPEQIAAFLRADKNLTLDQAEKIAALVREAYEKAIQE</sequence>
<name>A0ABQ6FL60_9CHLR</name>
<keyword evidence="4" id="KW-1185">Reference proteome</keyword>
<reference evidence="3 4" key="1">
    <citation type="submission" date="2023-02" db="EMBL/GenBank/DDBJ databases">
        <title>Dictyobacter halimunensis sp. nov., a new member of the class Ktedonobacteria from forest soil in a geothermal area.</title>
        <authorList>
            <person name="Rachmania M.K."/>
            <person name="Ningsih F."/>
            <person name="Sakai Y."/>
            <person name="Yabe S."/>
            <person name="Yokota A."/>
            <person name="Sjamsuridzal W."/>
        </authorList>
    </citation>
    <scope>NUCLEOTIDE SEQUENCE [LARGE SCALE GENOMIC DNA]</scope>
    <source>
        <strain evidence="3 4">S3.2.2.5</strain>
    </source>
</reference>
<evidence type="ECO:0000256" key="1">
    <source>
        <dbReference type="ARBA" id="ARBA00023125"/>
    </source>
</evidence>
<dbReference type="PANTHER" id="PTHR46558">
    <property type="entry name" value="TRACRIPTIONAL REGULATORY PROTEIN-RELATED-RELATED"/>
    <property type="match status" value="1"/>
</dbReference>
<dbReference type="CDD" id="cd00093">
    <property type="entry name" value="HTH_XRE"/>
    <property type="match status" value="1"/>
</dbReference>
<dbReference type="InterPro" id="IPR001387">
    <property type="entry name" value="Cro/C1-type_HTH"/>
</dbReference>
<dbReference type="InterPro" id="IPR010982">
    <property type="entry name" value="Lambda_DNA-bd_dom_sf"/>
</dbReference>
<gene>
    <name evidence="3" type="ORF">KDH_11820</name>
</gene>
<dbReference type="Gene3D" id="1.10.260.40">
    <property type="entry name" value="lambda repressor-like DNA-binding domains"/>
    <property type="match status" value="1"/>
</dbReference>
<organism evidence="3 4">
    <name type="scientific">Dictyobacter halimunensis</name>
    <dbReference type="NCBI Taxonomy" id="3026934"/>
    <lineage>
        <taxon>Bacteria</taxon>
        <taxon>Bacillati</taxon>
        <taxon>Chloroflexota</taxon>
        <taxon>Ktedonobacteria</taxon>
        <taxon>Ktedonobacterales</taxon>
        <taxon>Dictyobacteraceae</taxon>
        <taxon>Dictyobacter</taxon>
    </lineage>
</organism>
<feature type="domain" description="HTH cro/C1-type" evidence="2">
    <location>
        <begin position="15"/>
        <end position="70"/>
    </location>
</feature>
<dbReference type="SUPFAM" id="SSF47413">
    <property type="entry name" value="lambda repressor-like DNA-binding domains"/>
    <property type="match status" value="1"/>
</dbReference>
<dbReference type="PANTHER" id="PTHR46558:SF4">
    <property type="entry name" value="DNA-BIDING PHAGE PROTEIN"/>
    <property type="match status" value="1"/>
</dbReference>